<organism evidence="3 4">
    <name type="scientific">Agrocybe chaxingu</name>
    <dbReference type="NCBI Taxonomy" id="84603"/>
    <lineage>
        <taxon>Eukaryota</taxon>
        <taxon>Fungi</taxon>
        <taxon>Dikarya</taxon>
        <taxon>Basidiomycota</taxon>
        <taxon>Agaricomycotina</taxon>
        <taxon>Agaricomycetes</taxon>
        <taxon>Agaricomycetidae</taxon>
        <taxon>Agaricales</taxon>
        <taxon>Agaricineae</taxon>
        <taxon>Strophariaceae</taxon>
        <taxon>Agrocybe</taxon>
    </lineage>
</organism>
<dbReference type="Pfam" id="PF01937">
    <property type="entry name" value="ARMT1-like_dom"/>
    <property type="match status" value="1"/>
</dbReference>
<reference evidence="3" key="1">
    <citation type="submission" date="2022-07" db="EMBL/GenBank/DDBJ databases">
        <title>Genome Sequence of Agrocybe chaxingu.</title>
        <authorList>
            <person name="Buettner E."/>
        </authorList>
    </citation>
    <scope>NUCLEOTIDE SEQUENCE</scope>
    <source>
        <strain evidence="3">MP-N11</strain>
    </source>
</reference>
<keyword evidence="1" id="KW-0378">Hydrolase</keyword>
<dbReference type="Proteomes" id="UP001148786">
    <property type="component" value="Unassembled WGS sequence"/>
</dbReference>
<keyword evidence="4" id="KW-1185">Reference proteome</keyword>
<keyword evidence="1" id="KW-0464">Manganese</keyword>
<comment type="function">
    <text evidence="1">Metal-dependent phosphatase that shows phosphatase activity against several substrates, including fructose-1-phosphate and fructose-6-phosphate. Its preference for fructose-1-phosphate, a strong glycating agent that causes DNA damage rather than a canonical yeast metabolite, suggests a damage-control function in hexose phosphate metabolism.</text>
</comment>
<dbReference type="InterPro" id="IPR002791">
    <property type="entry name" value="ARMT1-like_metal-bd"/>
</dbReference>
<dbReference type="GO" id="GO:0046872">
    <property type="term" value="F:metal ion binding"/>
    <property type="evidence" value="ECO:0007669"/>
    <property type="project" value="UniProtKB-UniRule"/>
</dbReference>
<dbReference type="PANTHER" id="PTHR12260">
    <property type="entry name" value="DAMAGE-CONTROL PHOSPHATASE ARMT1"/>
    <property type="match status" value="1"/>
</dbReference>
<gene>
    <name evidence="3" type="ORF">NLJ89_g11856</name>
</gene>
<name>A0A9W8JNK6_9AGAR</name>
<protein>
    <recommendedName>
        <fullName evidence="1">Sugar phosphate phosphatase</fullName>
        <ecNumber evidence="1">3.1.3.-</ecNumber>
    </recommendedName>
</protein>
<comment type="caution">
    <text evidence="3">The sequence shown here is derived from an EMBL/GenBank/DDBJ whole genome shotgun (WGS) entry which is preliminary data.</text>
</comment>
<keyword evidence="1" id="KW-0479">Metal-binding</keyword>
<evidence type="ECO:0000313" key="3">
    <source>
        <dbReference type="EMBL" id="KAJ3485918.1"/>
    </source>
</evidence>
<evidence type="ECO:0000259" key="2">
    <source>
        <dbReference type="Pfam" id="PF01937"/>
    </source>
</evidence>
<evidence type="ECO:0000313" key="4">
    <source>
        <dbReference type="Proteomes" id="UP001148786"/>
    </source>
</evidence>
<dbReference type="InterPro" id="IPR039763">
    <property type="entry name" value="ARMT1"/>
</dbReference>
<sequence>MTEDQIKALQSTGGSTSSEITSIACGTMSRCFVRRPAAEWTASGDFIWFAFDLTNFVLADFLIQSGLANQIRFHGKRYPWFVSDVTKKDWEVR</sequence>
<dbReference type="OrthoDB" id="541375at2759"/>
<comment type="similarity">
    <text evidence="1">Belongs to the damage-control phosphatase family. Sugar phosphate phosphatase III subfamily.</text>
</comment>
<dbReference type="GO" id="GO:0005634">
    <property type="term" value="C:nucleus"/>
    <property type="evidence" value="ECO:0007669"/>
    <property type="project" value="TreeGrafter"/>
</dbReference>
<evidence type="ECO:0000256" key="1">
    <source>
        <dbReference type="RuleBase" id="RU367030"/>
    </source>
</evidence>
<proteinExistence type="inferred from homology"/>
<feature type="domain" description="Damage-control phosphatase ARMT1-like metal-binding" evidence="2">
    <location>
        <begin position="55"/>
        <end position="91"/>
    </location>
</feature>
<dbReference type="PANTHER" id="PTHR12260:SF6">
    <property type="entry name" value="DAMAGE-CONTROL PHOSPHATASE ARMT1"/>
    <property type="match status" value="1"/>
</dbReference>
<dbReference type="AlphaFoldDB" id="A0A9W8JNK6"/>
<comment type="cofactor">
    <cofactor evidence="1">
        <name>Mn(2+)</name>
        <dbReference type="ChEBI" id="CHEBI:29035"/>
    </cofactor>
    <cofactor evidence="1">
        <name>Ni(2+)</name>
        <dbReference type="ChEBI" id="CHEBI:49786"/>
    </cofactor>
</comment>
<comment type="catalytic activity">
    <reaction evidence="1">
        <text>beta-D-fructose 6-phosphate = dihydroxyacetone + D-glyceraldehyde 3-phosphate</text>
        <dbReference type="Rhea" id="RHEA:28002"/>
        <dbReference type="ChEBI" id="CHEBI:16016"/>
        <dbReference type="ChEBI" id="CHEBI:57634"/>
        <dbReference type="ChEBI" id="CHEBI:59776"/>
    </reaction>
</comment>
<comment type="domain">
    <text evidence="1">Subfamily III proteins have a conserved RTxK motif about 40-50 residues from the C-terminus; the threonine may be replaced by serine or cysteine.</text>
</comment>
<accession>A0A9W8JNK6</accession>
<dbReference type="EMBL" id="JANKHO010003131">
    <property type="protein sequence ID" value="KAJ3485918.1"/>
    <property type="molecule type" value="Genomic_DNA"/>
</dbReference>
<dbReference type="GO" id="GO:0016791">
    <property type="term" value="F:phosphatase activity"/>
    <property type="evidence" value="ECO:0007669"/>
    <property type="project" value="TreeGrafter"/>
</dbReference>
<dbReference type="EC" id="3.1.3.-" evidence="1"/>
<comment type="catalytic activity">
    <reaction evidence="1">
        <text>beta-D-fructose 1-phosphate + H2O = D-fructose + phosphate</text>
        <dbReference type="Rhea" id="RHEA:35603"/>
        <dbReference type="ChEBI" id="CHEBI:15377"/>
        <dbReference type="ChEBI" id="CHEBI:37721"/>
        <dbReference type="ChEBI" id="CHEBI:43474"/>
        <dbReference type="ChEBI" id="CHEBI:138881"/>
    </reaction>
</comment>
<dbReference type="GO" id="GO:0006974">
    <property type="term" value="P:DNA damage response"/>
    <property type="evidence" value="ECO:0007669"/>
    <property type="project" value="TreeGrafter"/>
</dbReference>